<dbReference type="RefSeq" id="WP_012354723.1">
    <property type="nucleotide sequence ID" value="NZ_CBCRZP010000151.1"/>
</dbReference>
<geneLocation type="plasmid" evidence="2">
    <name>cbm2636p</name>
</geneLocation>
<proteinExistence type="predicted"/>
<evidence type="ECO:0000313" key="2">
    <source>
        <dbReference type="Proteomes" id="UP000254259"/>
    </source>
</evidence>
<name>A0A375HU48_9BURK</name>
<sequence>MELTVIGMDIAKHVFQLHAVNVSTGEVERIKLKRSQVTNFFTRRERSLIAIEAYRQRNRYARTERWRRKFGQSVKWKSWGLSRP</sequence>
<dbReference type="AlphaFoldDB" id="A0A375HU48"/>
<dbReference type="GeneID" id="96991106"/>
<protein>
    <submittedName>
        <fullName evidence="1">Transposase</fullName>
    </submittedName>
</protein>
<organism evidence="1 2">
    <name type="scientific">Cupriavidus taiwanensis</name>
    <dbReference type="NCBI Taxonomy" id="164546"/>
    <lineage>
        <taxon>Bacteria</taxon>
        <taxon>Pseudomonadati</taxon>
        <taxon>Pseudomonadota</taxon>
        <taxon>Betaproteobacteria</taxon>
        <taxon>Burkholderiales</taxon>
        <taxon>Burkholderiaceae</taxon>
        <taxon>Cupriavidus</taxon>
    </lineage>
</organism>
<accession>A0A375HU48</accession>
<evidence type="ECO:0000313" key="1">
    <source>
        <dbReference type="EMBL" id="SPD69561.1"/>
    </source>
</evidence>
<reference evidence="1 2" key="1">
    <citation type="submission" date="2018-01" db="EMBL/GenBank/DDBJ databases">
        <authorList>
            <person name="Clerissi C."/>
        </authorList>
    </citation>
    <scope>NUCLEOTIDE SEQUENCE [LARGE SCALE GENOMIC DNA]</scope>
    <source>
        <strain evidence="1">Cupriavidus taiwanensis SWF 66322</strain>
        <plasmid evidence="2">cbm2636p</plasmid>
    </source>
</reference>
<dbReference type="Proteomes" id="UP000254259">
    <property type="component" value="Plasmid CBM2636p"/>
</dbReference>
<dbReference type="EMBL" id="LT984815">
    <property type="protein sequence ID" value="SPD69561.1"/>
    <property type="molecule type" value="Genomic_DNA"/>
</dbReference>
<keyword evidence="1" id="KW-0614">Plasmid</keyword>
<gene>
    <name evidence="1" type="ORF">CBM2636_P20248</name>
</gene>